<sequence>MAHSRTHNGRTPNGQGGSSILGSSAKGLLLTAGVAAIANLGRKMAVQAPTAMAQDWCEGLILEHKATLAVIDKLEQLSPDQTDRRALLYELGQMDKRDPAFGETLGRLRHHGIA</sequence>
<dbReference type="OrthoDB" id="7210157at2"/>
<dbReference type="Proteomes" id="UP000248014">
    <property type="component" value="Unassembled WGS sequence"/>
</dbReference>
<dbReference type="AlphaFoldDB" id="A0A2V3V610"/>
<comment type="caution">
    <text evidence="2">The sequence shown here is derived from an EMBL/GenBank/DDBJ whole genome shotgun (WGS) entry which is preliminary data.</text>
</comment>
<name>A0A2V3V610_9SPHN</name>
<accession>A0A2V3V610</accession>
<protein>
    <submittedName>
        <fullName evidence="2">Uncharacterized protein</fullName>
    </submittedName>
</protein>
<evidence type="ECO:0000256" key="1">
    <source>
        <dbReference type="SAM" id="MobiDB-lite"/>
    </source>
</evidence>
<reference evidence="2 3" key="1">
    <citation type="submission" date="2018-05" db="EMBL/GenBank/DDBJ databases">
        <title>Genomic Encyclopedia of Type Strains, Phase IV (KMG-IV): sequencing the most valuable type-strain genomes for metagenomic binning, comparative biology and taxonomic classification.</title>
        <authorList>
            <person name="Goeker M."/>
        </authorList>
    </citation>
    <scope>NUCLEOTIDE SEQUENCE [LARGE SCALE GENOMIC DNA]</scope>
    <source>
        <strain evidence="2 3">DSM 3183</strain>
    </source>
</reference>
<keyword evidence="3" id="KW-1185">Reference proteome</keyword>
<gene>
    <name evidence="2" type="ORF">C7451_105102</name>
</gene>
<feature type="region of interest" description="Disordered" evidence="1">
    <location>
        <begin position="1"/>
        <end position="20"/>
    </location>
</feature>
<dbReference type="EMBL" id="QJJM01000005">
    <property type="protein sequence ID" value="PXW76331.1"/>
    <property type="molecule type" value="Genomic_DNA"/>
</dbReference>
<evidence type="ECO:0000313" key="2">
    <source>
        <dbReference type="EMBL" id="PXW76331.1"/>
    </source>
</evidence>
<dbReference type="RefSeq" id="WP_146215311.1">
    <property type="nucleotide sequence ID" value="NZ_QJJM01000005.1"/>
</dbReference>
<evidence type="ECO:0000313" key="3">
    <source>
        <dbReference type="Proteomes" id="UP000248014"/>
    </source>
</evidence>
<organism evidence="2 3">
    <name type="scientific">Blastomonas natatoria</name>
    <dbReference type="NCBI Taxonomy" id="34015"/>
    <lineage>
        <taxon>Bacteria</taxon>
        <taxon>Pseudomonadati</taxon>
        <taxon>Pseudomonadota</taxon>
        <taxon>Alphaproteobacteria</taxon>
        <taxon>Sphingomonadales</taxon>
        <taxon>Sphingomonadaceae</taxon>
        <taxon>Blastomonas</taxon>
    </lineage>
</organism>
<proteinExistence type="predicted"/>